<organism evidence="2 3">
    <name type="scientific">Blautia hominis</name>
    <dbReference type="NCBI Taxonomy" id="2025493"/>
    <lineage>
        <taxon>Bacteria</taxon>
        <taxon>Bacillati</taxon>
        <taxon>Bacillota</taxon>
        <taxon>Clostridia</taxon>
        <taxon>Lachnospirales</taxon>
        <taxon>Lachnospiraceae</taxon>
        <taxon>Blautia</taxon>
    </lineage>
</organism>
<dbReference type="EMBL" id="BAABYW010000001">
    <property type="protein sequence ID" value="GAA6409417.1"/>
    <property type="molecule type" value="Genomic_DNA"/>
</dbReference>
<feature type="transmembrane region" description="Helical" evidence="1">
    <location>
        <begin position="107"/>
        <end position="126"/>
    </location>
</feature>
<name>A0ABQ0BD87_9FIRM</name>
<keyword evidence="3" id="KW-1185">Reference proteome</keyword>
<keyword evidence="1" id="KW-0472">Membrane</keyword>
<dbReference type="PANTHER" id="PTHR40078:SF1">
    <property type="entry name" value="INTEGRAL MEMBRANE PROTEIN"/>
    <property type="match status" value="1"/>
</dbReference>
<comment type="caution">
    <text evidence="2">The sequence shown here is derived from an EMBL/GenBank/DDBJ whole genome shotgun (WGS) entry which is preliminary data.</text>
</comment>
<protein>
    <submittedName>
        <fullName evidence="2">Membrane protein</fullName>
    </submittedName>
</protein>
<reference evidence="2 3" key="1">
    <citation type="submission" date="2024-04" db="EMBL/GenBank/DDBJ databases">
        <title>Defined microbial consortia suppress multidrug-resistant proinflammatory Enterobacteriaceae via ecological control.</title>
        <authorList>
            <person name="Furuichi M."/>
            <person name="Kawaguchi T."/>
            <person name="Pust M."/>
            <person name="Yasuma K."/>
            <person name="Plichta D."/>
            <person name="Hasegawa N."/>
            <person name="Ohya T."/>
            <person name="Bhattarai S."/>
            <person name="Sasajima S."/>
            <person name="Aoto Y."/>
            <person name="Tuganbaev T."/>
            <person name="Yaginuma M."/>
            <person name="Ueda M."/>
            <person name="Okahashi N."/>
            <person name="Amafuji K."/>
            <person name="Kiridooshi Y."/>
            <person name="Sugita K."/>
            <person name="Strazar M."/>
            <person name="Skelly A."/>
            <person name="Suda W."/>
            <person name="Hattori M."/>
            <person name="Nakamoto N."/>
            <person name="Caballero S."/>
            <person name="Norman J."/>
            <person name="Olle B."/>
            <person name="Tanoue T."/>
            <person name="Arita M."/>
            <person name="Bucci V."/>
            <person name="Atarashi K."/>
            <person name="Xavier R."/>
            <person name="Honda K."/>
        </authorList>
    </citation>
    <scope>NUCLEOTIDE SEQUENCE [LARGE SCALE GENOMIC DNA]</scope>
    <source>
        <strain evidence="3">k04-0078-D8-1</strain>
    </source>
</reference>
<keyword evidence="1" id="KW-0812">Transmembrane</keyword>
<evidence type="ECO:0000256" key="1">
    <source>
        <dbReference type="SAM" id="Phobius"/>
    </source>
</evidence>
<feature type="transmembrane region" description="Helical" evidence="1">
    <location>
        <begin position="154"/>
        <end position="177"/>
    </location>
</feature>
<dbReference type="Pfam" id="PF19700">
    <property type="entry name" value="DUF6198"/>
    <property type="match status" value="1"/>
</dbReference>
<dbReference type="PANTHER" id="PTHR40078">
    <property type="entry name" value="INTEGRAL MEMBRANE PROTEIN-RELATED"/>
    <property type="match status" value="1"/>
</dbReference>
<feature type="transmembrane region" description="Helical" evidence="1">
    <location>
        <begin position="74"/>
        <end position="95"/>
    </location>
</feature>
<dbReference type="RefSeq" id="WP_390407084.1">
    <property type="nucleotide sequence ID" value="NZ_BAABYW010000001.1"/>
</dbReference>
<proteinExistence type="predicted"/>
<gene>
    <name evidence="2" type="ORF">K040078D81_35340</name>
</gene>
<dbReference type="InterPro" id="IPR038750">
    <property type="entry name" value="YczE/YyaS-like"/>
</dbReference>
<accession>A0ABQ0BD87</accession>
<evidence type="ECO:0000313" key="3">
    <source>
        <dbReference type="Proteomes" id="UP001600943"/>
    </source>
</evidence>
<sequence>MCKSIRTVWLLFGNLAAGLGVALCTKAGMGVDPVSALYDGVHKIIGLEMGTASFVVNMLILVVCTLLNRKYLKWGTFLSMLSFAVSLNTFVGLVSPFTVEPYTVSGYLLFLAGMFLAGAGFSTVVFQDLGPNCADILLEVLKDKAGISMKYAKICVDLCCTVLGFLMGGAVGLGTVLCVCGMGHIYNRVFCIWQQAVSENGGGKRNAFTEESFRAGSDG</sequence>
<evidence type="ECO:0000313" key="2">
    <source>
        <dbReference type="EMBL" id="GAA6409417.1"/>
    </source>
</evidence>
<keyword evidence="1" id="KW-1133">Transmembrane helix</keyword>
<dbReference type="Proteomes" id="UP001600943">
    <property type="component" value="Unassembled WGS sequence"/>
</dbReference>
<feature type="transmembrane region" description="Helical" evidence="1">
    <location>
        <begin position="44"/>
        <end position="67"/>
    </location>
</feature>